<proteinExistence type="predicted"/>
<dbReference type="AlphaFoldDB" id="A0AAV5WIA1"/>
<accession>A0AAV5WIA1</accession>
<reference evidence="1" key="1">
    <citation type="submission" date="2023-10" db="EMBL/GenBank/DDBJ databases">
        <title>Genome assembly of Pristionchus species.</title>
        <authorList>
            <person name="Yoshida K."/>
            <person name="Sommer R.J."/>
        </authorList>
    </citation>
    <scope>NUCLEOTIDE SEQUENCE</scope>
    <source>
        <strain evidence="1">RS5133</strain>
    </source>
</reference>
<dbReference type="Proteomes" id="UP001432322">
    <property type="component" value="Unassembled WGS sequence"/>
</dbReference>
<feature type="non-terminal residue" evidence="1">
    <location>
        <position position="1"/>
    </location>
</feature>
<sequence>VQLSRLLMPSGFEHLEVASPDGVIDFICGPHCTLEQIAKSTVLCDLPVVVDEVNLKMVNRLEGVATTYEATDTPRYSDGWSQPDCTMKETPAGLPPFFIHLKVGAIVLLLKHVTPWINLYPGVRLRVTRLDEGKVVCERIGAHEGERTVVLRPLIFEAENFYRSQFPIRLAYAMSLKDGQDVPFDQIGLITPHPLRTRHIREFLDGKIEAMGEKNIKVYTSHDKPEQYKDIALFSVRKLPDRNKTASVGLKRSHQEMTKGTVAPAKYTVALTKSTVAPAKYTVALTK</sequence>
<evidence type="ECO:0000313" key="2">
    <source>
        <dbReference type="Proteomes" id="UP001432322"/>
    </source>
</evidence>
<organism evidence="1 2">
    <name type="scientific">Pristionchus fissidentatus</name>
    <dbReference type="NCBI Taxonomy" id="1538716"/>
    <lineage>
        <taxon>Eukaryota</taxon>
        <taxon>Metazoa</taxon>
        <taxon>Ecdysozoa</taxon>
        <taxon>Nematoda</taxon>
        <taxon>Chromadorea</taxon>
        <taxon>Rhabditida</taxon>
        <taxon>Rhabditina</taxon>
        <taxon>Diplogasteromorpha</taxon>
        <taxon>Diplogasteroidea</taxon>
        <taxon>Neodiplogasteridae</taxon>
        <taxon>Pristionchus</taxon>
    </lineage>
</organism>
<gene>
    <name evidence="1" type="ORF">PFISCL1PPCAC_22049</name>
</gene>
<feature type="non-terminal residue" evidence="1">
    <location>
        <position position="287"/>
    </location>
</feature>
<protein>
    <submittedName>
        <fullName evidence="1">Uncharacterized protein</fullName>
    </submittedName>
</protein>
<keyword evidence="2" id="KW-1185">Reference proteome</keyword>
<name>A0AAV5WIA1_9BILA</name>
<comment type="caution">
    <text evidence="1">The sequence shown here is derived from an EMBL/GenBank/DDBJ whole genome shotgun (WGS) entry which is preliminary data.</text>
</comment>
<evidence type="ECO:0000313" key="1">
    <source>
        <dbReference type="EMBL" id="GMT30752.1"/>
    </source>
</evidence>
<dbReference type="EMBL" id="BTSY01000005">
    <property type="protein sequence ID" value="GMT30752.1"/>
    <property type="molecule type" value="Genomic_DNA"/>
</dbReference>